<dbReference type="Gene3D" id="3.40.50.300">
    <property type="entry name" value="P-loop containing nucleotide triphosphate hydrolases"/>
    <property type="match status" value="1"/>
</dbReference>
<dbReference type="GO" id="GO:0005524">
    <property type="term" value="F:ATP binding"/>
    <property type="evidence" value="ECO:0007669"/>
    <property type="project" value="InterPro"/>
</dbReference>
<accession>A0A8H4B4Y1</accession>
<dbReference type="Pfam" id="PF07728">
    <property type="entry name" value="AAA_5"/>
    <property type="match status" value="1"/>
</dbReference>
<dbReference type="InterPro" id="IPR011704">
    <property type="entry name" value="ATPase_dyneun-rel_AAA"/>
</dbReference>
<reference evidence="2 3" key="1">
    <citation type="journal article" date="2019" name="Environ. Microbiol.">
        <title>At the nexus of three kingdoms: the genome of the mycorrhizal fungus Gigaspora margarita provides insights into plant, endobacterial and fungal interactions.</title>
        <authorList>
            <person name="Venice F."/>
            <person name="Ghignone S."/>
            <person name="Salvioli di Fossalunga A."/>
            <person name="Amselem J."/>
            <person name="Novero M."/>
            <person name="Xianan X."/>
            <person name="Sedzielewska Toro K."/>
            <person name="Morin E."/>
            <person name="Lipzen A."/>
            <person name="Grigoriev I.V."/>
            <person name="Henrissat B."/>
            <person name="Martin F.M."/>
            <person name="Bonfante P."/>
        </authorList>
    </citation>
    <scope>NUCLEOTIDE SEQUENCE [LARGE SCALE GENOMIC DNA]</scope>
    <source>
        <strain evidence="2 3">BEG34</strain>
    </source>
</reference>
<organism evidence="2 3">
    <name type="scientific">Gigaspora margarita</name>
    <dbReference type="NCBI Taxonomy" id="4874"/>
    <lineage>
        <taxon>Eukaryota</taxon>
        <taxon>Fungi</taxon>
        <taxon>Fungi incertae sedis</taxon>
        <taxon>Mucoromycota</taxon>
        <taxon>Glomeromycotina</taxon>
        <taxon>Glomeromycetes</taxon>
        <taxon>Diversisporales</taxon>
        <taxon>Gigasporaceae</taxon>
        <taxon>Gigaspora</taxon>
    </lineage>
</organism>
<dbReference type="PANTHER" id="PTHR22605:SF1">
    <property type="entry name" value="RZ-TYPE DOMAIN-CONTAINING PROTEIN"/>
    <property type="match status" value="1"/>
</dbReference>
<keyword evidence="3" id="KW-1185">Reference proteome</keyword>
<dbReference type="GO" id="GO:0016887">
    <property type="term" value="F:ATP hydrolysis activity"/>
    <property type="evidence" value="ECO:0007669"/>
    <property type="project" value="InterPro"/>
</dbReference>
<evidence type="ECO:0000313" key="2">
    <source>
        <dbReference type="EMBL" id="KAF0560088.1"/>
    </source>
</evidence>
<dbReference type="PANTHER" id="PTHR22605">
    <property type="entry name" value="RZ-TYPE DOMAIN-CONTAINING PROTEIN"/>
    <property type="match status" value="1"/>
</dbReference>
<evidence type="ECO:0000259" key="1">
    <source>
        <dbReference type="Pfam" id="PF07728"/>
    </source>
</evidence>
<gene>
    <name evidence="2" type="ORF">F8M41_003422</name>
</gene>
<comment type="caution">
    <text evidence="2">The sequence shown here is derived from an EMBL/GenBank/DDBJ whole genome shotgun (WGS) entry which is preliminary data.</text>
</comment>
<proteinExistence type="predicted"/>
<dbReference type="InterPro" id="IPR027417">
    <property type="entry name" value="P-loop_NTPase"/>
</dbReference>
<dbReference type="OrthoDB" id="2370833at2759"/>
<dbReference type="AlphaFoldDB" id="A0A8H4B4Y1"/>
<sequence>MANILLRSCANIPLVCCGEAGCGKTSLIRFLSMVMEDNFLSTNIHAGIHENDILTLWKRQQNSQIEGETWIFFDKINTCDHIGMLGSLISHRLLNGKKIHPNIRIFAACNSYQLRTKAQSNVGLVDL</sequence>
<evidence type="ECO:0000313" key="3">
    <source>
        <dbReference type="Proteomes" id="UP000439903"/>
    </source>
</evidence>
<name>A0A8H4B4Y1_GIGMA</name>
<feature type="domain" description="ATPase dynein-related AAA" evidence="1">
    <location>
        <begin position="16"/>
        <end position="77"/>
    </location>
</feature>
<dbReference type="InterPro" id="IPR031248">
    <property type="entry name" value="RNF213"/>
</dbReference>
<dbReference type="SUPFAM" id="SSF52540">
    <property type="entry name" value="P-loop containing nucleoside triphosphate hydrolases"/>
    <property type="match status" value="1"/>
</dbReference>
<dbReference type="GO" id="GO:0004842">
    <property type="term" value="F:ubiquitin-protein transferase activity"/>
    <property type="evidence" value="ECO:0007669"/>
    <property type="project" value="InterPro"/>
</dbReference>
<dbReference type="EMBL" id="WTPW01000014">
    <property type="protein sequence ID" value="KAF0560088.1"/>
    <property type="molecule type" value="Genomic_DNA"/>
</dbReference>
<dbReference type="Proteomes" id="UP000439903">
    <property type="component" value="Unassembled WGS sequence"/>
</dbReference>
<protein>
    <submittedName>
        <fullName evidence="2">E3 ubiquitin-protein ligase</fullName>
    </submittedName>
</protein>